<gene>
    <name evidence="2" type="ORF">J3Q64DRAFT_1828049</name>
</gene>
<dbReference type="Proteomes" id="UP001448207">
    <property type="component" value="Unassembled WGS sequence"/>
</dbReference>
<accession>A0ABR3BDP9</accession>
<name>A0ABR3BDP9_PHYBL</name>
<keyword evidence="3" id="KW-1185">Reference proteome</keyword>
<protein>
    <submittedName>
        <fullName evidence="2">Uncharacterized protein</fullName>
    </submittedName>
</protein>
<proteinExistence type="predicted"/>
<sequence length="241" mass="27918">MEQDGVSQPEINTTIAEKKRAMLVYFNELDPVMGHQPLTEPPCLQSFLDDTDVKHVLNVHSGHASMTVHNSMHEEYENIEVAEDDDETNEESKDEDNKEIEEVERQVVARHLSAATAVENNRPSKQACRDIDKSLFEFMKGSGDQEREKMKRAERQLEFETKIQSRQLEVEERQIVVEEKDAEIRKRKIDLDERQIVLEQYKIQIDKSRAQIQHAKMLKGLGIITITLNSVLKVIIDFGYK</sequence>
<feature type="region of interest" description="Disordered" evidence="1">
    <location>
        <begin position="80"/>
        <end position="100"/>
    </location>
</feature>
<reference evidence="2 3" key="1">
    <citation type="submission" date="2024-04" db="EMBL/GenBank/DDBJ databases">
        <title>Symmetric and asymmetric DNA N6-adenine methylation regulates different biological responses in Mucorales.</title>
        <authorList>
            <consortium name="Lawrence Berkeley National Laboratory"/>
            <person name="Lax C."/>
            <person name="Mondo S.J."/>
            <person name="Osorio-Concepcion M."/>
            <person name="Muszewska A."/>
            <person name="Corrochano-Luque M."/>
            <person name="Gutierrez G."/>
            <person name="Riley R."/>
            <person name="Lipzen A."/>
            <person name="Guo J."/>
            <person name="Hundley H."/>
            <person name="Amirebrahimi M."/>
            <person name="Ng V."/>
            <person name="Lorenzo-Gutierrez D."/>
            <person name="Binder U."/>
            <person name="Yang J."/>
            <person name="Song Y."/>
            <person name="Canovas D."/>
            <person name="Navarro E."/>
            <person name="Freitag M."/>
            <person name="Gabaldon T."/>
            <person name="Grigoriev I.V."/>
            <person name="Corrochano L.M."/>
            <person name="Nicolas F.E."/>
            <person name="Garre V."/>
        </authorList>
    </citation>
    <scope>NUCLEOTIDE SEQUENCE [LARGE SCALE GENOMIC DNA]</scope>
    <source>
        <strain evidence="2 3">L51</strain>
    </source>
</reference>
<evidence type="ECO:0000313" key="2">
    <source>
        <dbReference type="EMBL" id="KAL0096969.1"/>
    </source>
</evidence>
<evidence type="ECO:0000256" key="1">
    <source>
        <dbReference type="SAM" id="MobiDB-lite"/>
    </source>
</evidence>
<evidence type="ECO:0000313" key="3">
    <source>
        <dbReference type="Proteomes" id="UP001448207"/>
    </source>
</evidence>
<comment type="caution">
    <text evidence="2">The sequence shown here is derived from an EMBL/GenBank/DDBJ whole genome shotgun (WGS) entry which is preliminary data.</text>
</comment>
<dbReference type="EMBL" id="JBCLYO010000001">
    <property type="protein sequence ID" value="KAL0096969.1"/>
    <property type="molecule type" value="Genomic_DNA"/>
</dbReference>
<organism evidence="2 3">
    <name type="scientific">Phycomyces blakesleeanus</name>
    <dbReference type="NCBI Taxonomy" id="4837"/>
    <lineage>
        <taxon>Eukaryota</taxon>
        <taxon>Fungi</taxon>
        <taxon>Fungi incertae sedis</taxon>
        <taxon>Mucoromycota</taxon>
        <taxon>Mucoromycotina</taxon>
        <taxon>Mucoromycetes</taxon>
        <taxon>Mucorales</taxon>
        <taxon>Phycomycetaceae</taxon>
        <taxon>Phycomyces</taxon>
    </lineage>
</organism>